<gene>
    <name evidence="1" type="ORF">NCTC11938_01944</name>
</gene>
<dbReference type="EMBL" id="UGTS01000004">
    <property type="protein sequence ID" value="SUC20720.1"/>
    <property type="molecule type" value="Genomic_DNA"/>
</dbReference>
<proteinExistence type="predicted"/>
<dbReference type="Proteomes" id="UP000254191">
    <property type="component" value="Unassembled WGS sequence"/>
</dbReference>
<sequence>MIQILAVLIVVIIVARMILKGYKAEPVFVSCWFNLNGTNNDIWLGRYSA</sequence>
<accession>A0A379FIM5</accession>
<organism evidence="1 2">
    <name type="scientific">Proteus mirabilis</name>
    <dbReference type="NCBI Taxonomy" id="584"/>
    <lineage>
        <taxon>Bacteria</taxon>
        <taxon>Pseudomonadati</taxon>
        <taxon>Pseudomonadota</taxon>
        <taxon>Gammaproteobacteria</taxon>
        <taxon>Enterobacterales</taxon>
        <taxon>Morganellaceae</taxon>
        <taxon>Proteus</taxon>
    </lineage>
</organism>
<evidence type="ECO:0000313" key="1">
    <source>
        <dbReference type="EMBL" id="SUC20720.1"/>
    </source>
</evidence>
<name>A0A379FIM5_PROMI</name>
<protein>
    <submittedName>
        <fullName evidence="1">C4-dicarboxylate transporter</fullName>
    </submittedName>
</protein>
<reference evidence="1 2" key="1">
    <citation type="submission" date="2018-06" db="EMBL/GenBank/DDBJ databases">
        <authorList>
            <consortium name="Pathogen Informatics"/>
            <person name="Doyle S."/>
        </authorList>
    </citation>
    <scope>NUCLEOTIDE SEQUENCE [LARGE SCALE GENOMIC DNA]</scope>
    <source>
        <strain evidence="1 2">NCTC11938</strain>
    </source>
</reference>
<dbReference type="AlphaFoldDB" id="A0A379FIM5"/>
<evidence type="ECO:0000313" key="2">
    <source>
        <dbReference type="Proteomes" id="UP000254191"/>
    </source>
</evidence>